<feature type="region of interest" description="Disordered" evidence="1">
    <location>
        <begin position="52"/>
        <end position="72"/>
    </location>
</feature>
<dbReference type="InterPro" id="IPR050644">
    <property type="entry name" value="PG_Glycine_Bridge_Synth"/>
</dbReference>
<accession>A0A3B0WQQ1</accession>
<dbReference type="Gene3D" id="1.10.287.40">
    <property type="entry name" value="Serine-tRNA synthetase, tRNA binding domain"/>
    <property type="match status" value="1"/>
</dbReference>
<feature type="compositionally biased region" description="Basic and acidic residues" evidence="1">
    <location>
        <begin position="54"/>
        <end position="72"/>
    </location>
</feature>
<dbReference type="InterPro" id="IPR042103">
    <property type="entry name" value="SerRS_1_N_sf"/>
</dbReference>
<dbReference type="SUPFAM" id="SSF55729">
    <property type="entry name" value="Acyl-CoA N-acyltransferases (Nat)"/>
    <property type="match status" value="2"/>
</dbReference>
<evidence type="ECO:0000256" key="1">
    <source>
        <dbReference type="SAM" id="MobiDB-lite"/>
    </source>
</evidence>
<evidence type="ECO:0000313" key="3">
    <source>
        <dbReference type="EMBL" id="VAW54763.1"/>
    </source>
</evidence>
<dbReference type="InterPro" id="IPR038740">
    <property type="entry name" value="BioF2-like_GNAT_dom"/>
</dbReference>
<reference evidence="3" key="1">
    <citation type="submission" date="2018-06" db="EMBL/GenBank/DDBJ databases">
        <authorList>
            <person name="Zhirakovskaya E."/>
        </authorList>
    </citation>
    <scope>NUCLEOTIDE SEQUENCE</scope>
</reference>
<dbReference type="InterPro" id="IPR016181">
    <property type="entry name" value="Acyl_CoA_acyltransferase"/>
</dbReference>
<dbReference type="InterPro" id="IPR010978">
    <property type="entry name" value="tRNA-bd_arm"/>
</dbReference>
<dbReference type="PANTHER" id="PTHR36174">
    <property type="entry name" value="LIPID II:GLYCINE GLYCYLTRANSFERASE"/>
    <property type="match status" value="1"/>
</dbReference>
<dbReference type="SUPFAM" id="SSF46589">
    <property type="entry name" value="tRNA-binding arm"/>
    <property type="match status" value="1"/>
</dbReference>
<protein>
    <recommendedName>
        <fullName evidence="2">BioF2-like acetyltransferase domain-containing protein</fullName>
    </recommendedName>
</protein>
<evidence type="ECO:0000259" key="2">
    <source>
        <dbReference type="Pfam" id="PF13480"/>
    </source>
</evidence>
<dbReference type="Gene3D" id="3.40.630.30">
    <property type="match status" value="1"/>
</dbReference>
<dbReference type="GO" id="GO:0000166">
    <property type="term" value="F:nucleotide binding"/>
    <property type="evidence" value="ECO:0007669"/>
    <property type="project" value="InterPro"/>
</dbReference>
<feature type="region of interest" description="Disordered" evidence="1">
    <location>
        <begin position="113"/>
        <end position="141"/>
    </location>
</feature>
<dbReference type="InterPro" id="IPR017469">
    <property type="entry name" value="PEP-CTERM_FemAB-rel"/>
</dbReference>
<name>A0A3B0WQQ1_9ZZZZ</name>
<organism evidence="3">
    <name type="scientific">hydrothermal vent metagenome</name>
    <dbReference type="NCBI Taxonomy" id="652676"/>
    <lineage>
        <taxon>unclassified sequences</taxon>
        <taxon>metagenomes</taxon>
        <taxon>ecological metagenomes</taxon>
    </lineage>
</organism>
<gene>
    <name evidence="3" type="ORF">MNBD_GAMMA06-584</name>
</gene>
<feature type="domain" description="BioF2-like acetyltransferase" evidence="2">
    <location>
        <begin position="292"/>
        <end position="427"/>
    </location>
</feature>
<dbReference type="PANTHER" id="PTHR36174:SF1">
    <property type="entry name" value="LIPID II:GLYCINE GLYCYLTRANSFERASE"/>
    <property type="match status" value="1"/>
</dbReference>
<feature type="compositionally biased region" description="Polar residues" evidence="1">
    <location>
        <begin position="117"/>
        <end position="127"/>
    </location>
</feature>
<proteinExistence type="predicted"/>
<sequence>MNAHKTPNVSAKDRKILLHDPVTKYQQLNPQASDKSLAALTDLCQQYAETSQQLKEHQNKSKKISREIGEAKRASQPCEKLLQLMQLQSAESKNIKNQLTTITRHISRYFESDSITEESPSTENPSAKNHLPPTRIHTKQSSVDNSTSIALLNNEFTAWNKYVESNPAASLYHRAEWKNLILKVFNHESYYFYAICNKKIVGVLPLVRLNSRLFGDFMVSMPYFNSGGAIANNLAVEQKLMQTASNHAKKIGVSHIEYRDDIRRNELPVRDEKVNMILSLPNTPDILWNSFSSKLRSQVRRAQRENITIDIGSPDNFNSFYIVFAKNMRDLGTPVYSKLFFKHILKTFPRHSKIIVIHLNNKPVATAFLLGHKTTLEIPWASTIKEVNHLSINMLLYWEVLKFAIENNYHYFDFGRSSKNSGTFQFKQQWGAKPKQCYWHYWLKDGEELPSLNPNNPKYKLLISLWKKIPVSITKYIGPNIVKNLP</sequence>
<dbReference type="EMBL" id="UOFD01000079">
    <property type="protein sequence ID" value="VAW54763.1"/>
    <property type="molecule type" value="Genomic_DNA"/>
</dbReference>
<dbReference type="Pfam" id="PF13480">
    <property type="entry name" value="Acetyltransf_6"/>
    <property type="match status" value="1"/>
</dbReference>
<dbReference type="AlphaFoldDB" id="A0A3B0WQQ1"/>
<dbReference type="NCBIfam" id="TIGR03019">
    <property type="entry name" value="pepcterm_femAB"/>
    <property type="match status" value="1"/>
</dbReference>